<dbReference type="EC" id="3.5.4.12" evidence="1"/>
<gene>
    <name evidence="1" type="primary">ATG7</name>
    <name evidence="1" type="ORF">H2198_007361</name>
</gene>
<protein>
    <submittedName>
        <fullName evidence="1">Autophagy protein 7</fullName>
        <ecNumber evidence="1">3.5.4.12</ecNumber>
    </submittedName>
</protein>
<reference evidence="1" key="1">
    <citation type="submission" date="2022-10" db="EMBL/GenBank/DDBJ databases">
        <title>Culturing micro-colonial fungi from biological soil crusts in the Mojave desert and describing Neophaeococcomyces mojavensis, and introducing the new genera and species Taxawa tesnikishii.</title>
        <authorList>
            <person name="Kurbessoian T."/>
            <person name="Stajich J.E."/>
        </authorList>
    </citation>
    <scope>NUCLEOTIDE SEQUENCE</scope>
    <source>
        <strain evidence="1">JES_112</strain>
    </source>
</reference>
<dbReference type="EMBL" id="JAPDRQ010000153">
    <property type="protein sequence ID" value="KAJ9653465.1"/>
    <property type="molecule type" value="Genomic_DNA"/>
</dbReference>
<dbReference type="Proteomes" id="UP001172386">
    <property type="component" value="Unassembled WGS sequence"/>
</dbReference>
<evidence type="ECO:0000313" key="1">
    <source>
        <dbReference type="EMBL" id="KAJ9653465.1"/>
    </source>
</evidence>
<evidence type="ECO:0000313" key="2">
    <source>
        <dbReference type="Proteomes" id="UP001172386"/>
    </source>
</evidence>
<organism evidence="1 2">
    <name type="scientific">Neophaeococcomyces mojaviensis</name>
    <dbReference type="NCBI Taxonomy" id="3383035"/>
    <lineage>
        <taxon>Eukaryota</taxon>
        <taxon>Fungi</taxon>
        <taxon>Dikarya</taxon>
        <taxon>Ascomycota</taxon>
        <taxon>Pezizomycotina</taxon>
        <taxon>Eurotiomycetes</taxon>
        <taxon>Chaetothyriomycetidae</taxon>
        <taxon>Chaetothyriales</taxon>
        <taxon>Chaetothyriales incertae sedis</taxon>
        <taxon>Neophaeococcomyces</taxon>
    </lineage>
</organism>
<comment type="caution">
    <text evidence="1">The sequence shown here is derived from an EMBL/GenBank/DDBJ whole genome shotgun (WGS) entry which is preliminary data.</text>
</comment>
<sequence>MQYVPFISSLEIPFYASLASHKINTSKLDDSAQKVLGLYEIRPSDPKDHSCRMQIHGNALTVDDVPPSGNFYRAEGTIKNVNTIEDYRALDKPAMIQQAGKTIWDAINDGTIYNSPSLLASFLVICFSDLKKYRFSYWFAFPALVMDPPWTPVDASSGDYVPKVLSNLESSALVDEVQAWKVTVDSRQHGFFVAKKSRRPGPRPSANTKVAEGESVEPSTMISSSQPKISFSQLGFRWQVAPISAYEDGFFEGEYSDDCFLCFADPSNYTAQNGQAAPGWMLRNLLVLVRQRWKRDRMQILCYRETQARQDAARSVIYDMEISRQAKRPTTSSSESSVTKPEDMPKVVGWERNPAGKLAGRLADLTEYMDPKKLADSAVDLNLKLIKWRIAPSIDLDKIKETKCLLLGAGTLGSYVSRNLMGWGVRKITFVDNATVSYSNPVRQPLFNFEDCQNGGKRKALQAATALQEIYPGVESEGHVMSVPMIGHPVTDGPKTKAEFEKLKQLIDDHDAIFLLMDTRESRWLPTVMGKAAGKVVMNAALGFDTYVVMRHGAEPLPEDEGHTQSALGCYFCNDVVAPQDSMQDRTLDQQCTVTRPGVAAIASALLVEILMSVLQHPLGNHAAAPIDSNADRADHPLGLVPHQIRGFLSNFTNVNVVGRSYDCCSACSDKVISAYREGGWEFVEKALNSKDFVEELSGLKEVQRRAEAAAAEIEAAFEEGDDFENDEDELL</sequence>
<proteinExistence type="predicted"/>
<name>A0ACC3A0E1_9EURO</name>
<accession>A0ACC3A0E1</accession>
<keyword evidence="2" id="KW-1185">Reference proteome</keyword>
<keyword evidence="1" id="KW-0378">Hydrolase</keyword>